<protein>
    <recommendedName>
        <fullName evidence="9">Fun14 family protein</fullName>
    </recommendedName>
</protein>
<sequence length="172" mass="18250">MASRLFSPLLSGSASFHRPLLTTSLCLSGAIFGGAALLQAHRSRYAYRLDASPSSTSAKDWSFSQYQNEANVPVVKSGGGLNARAVRQLSAGSVFGLVAGLGLSIFSKPLVILIGLLIAGVQTAEHYGIHLIPYRQLQGYVKGVDLRSAVQDNVAFKISFGLIFALSAFAEF</sequence>
<dbReference type="AlphaFoldDB" id="A0AAJ0GA08"/>
<dbReference type="Pfam" id="PF04930">
    <property type="entry name" value="FUN14"/>
    <property type="match status" value="1"/>
</dbReference>
<keyword evidence="8" id="KW-1185">Reference proteome</keyword>
<organism evidence="7 8">
    <name type="scientific">Extremus antarcticus</name>
    <dbReference type="NCBI Taxonomy" id="702011"/>
    <lineage>
        <taxon>Eukaryota</taxon>
        <taxon>Fungi</taxon>
        <taxon>Dikarya</taxon>
        <taxon>Ascomycota</taxon>
        <taxon>Pezizomycotina</taxon>
        <taxon>Dothideomycetes</taxon>
        <taxon>Dothideomycetidae</taxon>
        <taxon>Mycosphaerellales</taxon>
        <taxon>Extremaceae</taxon>
        <taxon>Extremus</taxon>
    </lineage>
</organism>
<comment type="subcellular location">
    <subcellularLocation>
        <location evidence="1">Membrane</location>
    </subcellularLocation>
</comment>
<keyword evidence="3 6" id="KW-0812">Transmembrane</keyword>
<evidence type="ECO:0000256" key="3">
    <source>
        <dbReference type="ARBA" id="ARBA00022692"/>
    </source>
</evidence>
<reference evidence="7" key="1">
    <citation type="submission" date="2023-04" db="EMBL/GenBank/DDBJ databases">
        <title>Black Yeasts Isolated from many extreme environments.</title>
        <authorList>
            <person name="Coleine C."/>
            <person name="Stajich J.E."/>
            <person name="Selbmann L."/>
        </authorList>
    </citation>
    <scope>NUCLEOTIDE SEQUENCE</scope>
    <source>
        <strain evidence="7">CCFEE 5312</strain>
    </source>
</reference>
<dbReference type="GO" id="GO:0016020">
    <property type="term" value="C:membrane"/>
    <property type="evidence" value="ECO:0007669"/>
    <property type="project" value="UniProtKB-SubCell"/>
</dbReference>
<evidence type="ECO:0000256" key="1">
    <source>
        <dbReference type="ARBA" id="ARBA00004370"/>
    </source>
</evidence>
<feature type="transmembrane region" description="Helical" evidence="6">
    <location>
        <begin position="94"/>
        <end position="118"/>
    </location>
</feature>
<comment type="caution">
    <text evidence="7">The sequence shown here is derived from an EMBL/GenBank/DDBJ whole genome shotgun (WGS) entry which is preliminary data.</text>
</comment>
<evidence type="ECO:0008006" key="9">
    <source>
        <dbReference type="Google" id="ProtNLM"/>
    </source>
</evidence>
<accession>A0AAJ0GA08</accession>
<feature type="transmembrane region" description="Helical" evidence="6">
    <location>
        <begin position="154"/>
        <end position="170"/>
    </location>
</feature>
<evidence type="ECO:0000256" key="2">
    <source>
        <dbReference type="ARBA" id="ARBA00009160"/>
    </source>
</evidence>
<dbReference type="EMBL" id="JAWDJX010000014">
    <property type="protein sequence ID" value="KAK3053949.1"/>
    <property type="molecule type" value="Genomic_DNA"/>
</dbReference>
<evidence type="ECO:0000313" key="7">
    <source>
        <dbReference type="EMBL" id="KAK3053949.1"/>
    </source>
</evidence>
<evidence type="ECO:0000313" key="8">
    <source>
        <dbReference type="Proteomes" id="UP001271007"/>
    </source>
</evidence>
<feature type="transmembrane region" description="Helical" evidence="6">
    <location>
        <begin position="20"/>
        <end position="38"/>
    </location>
</feature>
<keyword evidence="4 6" id="KW-1133">Transmembrane helix</keyword>
<evidence type="ECO:0000256" key="4">
    <source>
        <dbReference type="ARBA" id="ARBA00022989"/>
    </source>
</evidence>
<proteinExistence type="inferred from homology"/>
<dbReference type="Proteomes" id="UP001271007">
    <property type="component" value="Unassembled WGS sequence"/>
</dbReference>
<comment type="similarity">
    <text evidence="2">Belongs to the FUN14 family.</text>
</comment>
<evidence type="ECO:0000256" key="5">
    <source>
        <dbReference type="ARBA" id="ARBA00023136"/>
    </source>
</evidence>
<gene>
    <name evidence="7" type="ORF">LTR09_005229</name>
</gene>
<name>A0AAJ0GA08_9PEZI</name>
<dbReference type="InterPro" id="IPR007014">
    <property type="entry name" value="FUN14"/>
</dbReference>
<evidence type="ECO:0000256" key="6">
    <source>
        <dbReference type="SAM" id="Phobius"/>
    </source>
</evidence>
<keyword evidence="5 6" id="KW-0472">Membrane</keyword>